<keyword evidence="11" id="KW-0732">Signal</keyword>
<dbReference type="GO" id="GO:0005524">
    <property type="term" value="F:ATP binding"/>
    <property type="evidence" value="ECO:0007669"/>
    <property type="project" value="UniProtKB-KW"/>
</dbReference>
<dbReference type="OrthoDB" id="613787at2"/>
<evidence type="ECO:0000256" key="9">
    <source>
        <dbReference type="SAM" id="Coils"/>
    </source>
</evidence>
<evidence type="ECO:0000256" key="7">
    <source>
        <dbReference type="ARBA" id="ARBA00022840"/>
    </source>
</evidence>
<name>A0A1P9WT39_9BACT</name>
<evidence type="ECO:0000313" key="16">
    <source>
        <dbReference type="EMBL" id="AQG78528.1"/>
    </source>
</evidence>
<evidence type="ECO:0000256" key="4">
    <source>
        <dbReference type="ARBA" id="ARBA00022679"/>
    </source>
</evidence>
<dbReference type="AlphaFoldDB" id="A0A1P9WT39"/>
<dbReference type="KEGG" id="smon:AWR27_03735"/>
<dbReference type="Pfam" id="PF02518">
    <property type="entry name" value="HATPase_c"/>
    <property type="match status" value="1"/>
</dbReference>
<evidence type="ECO:0000259" key="12">
    <source>
        <dbReference type="Pfam" id="PF02518"/>
    </source>
</evidence>
<dbReference type="InterPro" id="IPR003594">
    <property type="entry name" value="HATPase_dom"/>
</dbReference>
<evidence type="ECO:0000256" key="2">
    <source>
        <dbReference type="ARBA" id="ARBA00012438"/>
    </source>
</evidence>
<keyword evidence="10" id="KW-0812">Transmembrane</keyword>
<dbReference type="InterPro" id="IPR050482">
    <property type="entry name" value="Sensor_HK_TwoCompSys"/>
</dbReference>
<feature type="transmembrane region" description="Helical" evidence="10">
    <location>
        <begin position="247"/>
        <end position="267"/>
    </location>
</feature>
<evidence type="ECO:0000256" key="11">
    <source>
        <dbReference type="SAM" id="SignalP"/>
    </source>
</evidence>
<feature type="transmembrane region" description="Helical" evidence="10">
    <location>
        <begin position="366"/>
        <end position="388"/>
    </location>
</feature>
<evidence type="ECO:0000256" key="5">
    <source>
        <dbReference type="ARBA" id="ARBA00022741"/>
    </source>
</evidence>
<dbReference type="InterPro" id="IPR011622">
    <property type="entry name" value="7TMR_DISM_rcpt_extracell_dom2"/>
</dbReference>
<reference evidence="16 17" key="1">
    <citation type="submission" date="2016-01" db="EMBL/GenBank/DDBJ databases">
        <authorList>
            <person name="Oliw E.H."/>
        </authorList>
    </citation>
    <scope>NUCLEOTIDE SEQUENCE [LARGE SCALE GENOMIC DNA]</scope>
    <source>
        <strain evidence="16 17">DY10</strain>
    </source>
</reference>
<comment type="catalytic activity">
    <reaction evidence="1">
        <text>ATP + protein L-histidine = ADP + protein N-phospho-L-histidine.</text>
        <dbReference type="EC" id="2.7.13.3"/>
    </reaction>
</comment>
<dbReference type="Pfam" id="PF07696">
    <property type="entry name" value="7TMR-DISMED2"/>
    <property type="match status" value="1"/>
</dbReference>
<feature type="transmembrane region" description="Helical" evidence="10">
    <location>
        <begin position="279"/>
        <end position="299"/>
    </location>
</feature>
<dbReference type="Pfam" id="PF07730">
    <property type="entry name" value="HisKA_3"/>
    <property type="match status" value="1"/>
</dbReference>
<evidence type="ECO:0000256" key="1">
    <source>
        <dbReference type="ARBA" id="ARBA00000085"/>
    </source>
</evidence>
<feature type="transmembrane region" description="Helical" evidence="10">
    <location>
        <begin position="185"/>
        <end position="207"/>
    </location>
</feature>
<evidence type="ECO:0000256" key="8">
    <source>
        <dbReference type="ARBA" id="ARBA00023012"/>
    </source>
</evidence>
<evidence type="ECO:0000256" key="6">
    <source>
        <dbReference type="ARBA" id="ARBA00022777"/>
    </source>
</evidence>
<feature type="chain" id="PRO_5011958767" description="histidine kinase" evidence="11">
    <location>
        <begin position="21"/>
        <end position="626"/>
    </location>
</feature>
<evidence type="ECO:0000259" key="15">
    <source>
        <dbReference type="Pfam" id="PF07730"/>
    </source>
</evidence>
<dbReference type="Gene3D" id="2.60.40.2380">
    <property type="match status" value="1"/>
</dbReference>
<dbReference type="EC" id="2.7.13.3" evidence="2"/>
<dbReference type="Gene3D" id="1.20.5.1930">
    <property type="match status" value="1"/>
</dbReference>
<feature type="transmembrane region" description="Helical" evidence="10">
    <location>
        <begin position="311"/>
        <end position="330"/>
    </location>
</feature>
<feature type="domain" description="7TM-DISM receptor extracellular" evidence="14">
    <location>
        <begin position="41"/>
        <end position="170"/>
    </location>
</feature>
<feature type="transmembrane region" description="Helical" evidence="10">
    <location>
        <begin position="214"/>
        <end position="235"/>
    </location>
</feature>
<feature type="coiled-coil region" evidence="9">
    <location>
        <begin position="399"/>
        <end position="429"/>
    </location>
</feature>
<dbReference type="Gene3D" id="3.30.565.10">
    <property type="entry name" value="Histidine kinase-like ATPase, C-terminal domain"/>
    <property type="match status" value="1"/>
</dbReference>
<keyword evidence="6" id="KW-0418">Kinase</keyword>
<protein>
    <recommendedName>
        <fullName evidence="2">histidine kinase</fullName>
        <ecNumber evidence="2">2.7.13.3</ecNumber>
    </recommendedName>
</protein>
<dbReference type="EMBL" id="CP014263">
    <property type="protein sequence ID" value="AQG78528.1"/>
    <property type="molecule type" value="Genomic_DNA"/>
</dbReference>
<dbReference type="GO" id="GO:0046983">
    <property type="term" value="F:protein dimerization activity"/>
    <property type="evidence" value="ECO:0007669"/>
    <property type="project" value="InterPro"/>
</dbReference>
<dbReference type="RefSeq" id="WP_077129967.1">
    <property type="nucleotide sequence ID" value="NZ_CP014263.1"/>
</dbReference>
<accession>A0A1P9WT39</accession>
<dbReference type="PANTHER" id="PTHR24421">
    <property type="entry name" value="NITRATE/NITRITE SENSOR PROTEIN NARX-RELATED"/>
    <property type="match status" value="1"/>
</dbReference>
<keyword evidence="10" id="KW-1133">Transmembrane helix</keyword>
<keyword evidence="17" id="KW-1185">Reference proteome</keyword>
<dbReference type="SUPFAM" id="SSF55874">
    <property type="entry name" value="ATPase domain of HSP90 chaperone/DNA topoisomerase II/histidine kinase"/>
    <property type="match status" value="1"/>
</dbReference>
<keyword evidence="8" id="KW-0902">Two-component regulatory system</keyword>
<keyword evidence="7" id="KW-0067">ATP-binding</keyword>
<feature type="domain" description="7TM-DISM receptor extracellular" evidence="13">
    <location>
        <begin position="185"/>
        <end position="389"/>
    </location>
</feature>
<evidence type="ECO:0000259" key="13">
    <source>
        <dbReference type="Pfam" id="PF07695"/>
    </source>
</evidence>
<keyword evidence="9" id="KW-0175">Coiled coil</keyword>
<dbReference type="STRING" id="1178516.AWR27_03735"/>
<dbReference type="GO" id="GO:0016020">
    <property type="term" value="C:membrane"/>
    <property type="evidence" value="ECO:0007669"/>
    <property type="project" value="InterPro"/>
</dbReference>
<dbReference type="CDD" id="cd16917">
    <property type="entry name" value="HATPase_UhpB-NarQ-NarX-like"/>
    <property type="match status" value="1"/>
</dbReference>
<keyword evidence="3" id="KW-0597">Phosphoprotein</keyword>
<feature type="transmembrane region" description="Helical" evidence="10">
    <location>
        <begin position="339"/>
        <end position="360"/>
    </location>
</feature>
<keyword evidence="5" id="KW-0547">Nucleotide-binding</keyword>
<evidence type="ECO:0000259" key="14">
    <source>
        <dbReference type="Pfam" id="PF07696"/>
    </source>
</evidence>
<feature type="domain" description="Histidine kinase/HSP90-like ATPase" evidence="12">
    <location>
        <begin position="534"/>
        <end position="619"/>
    </location>
</feature>
<organism evidence="16 17">
    <name type="scientific">Spirosoma montaniterrae</name>
    <dbReference type="NCBI Taxonomy" id="1178516"/>
    <lineage>
        <taxon>Bacteria</taxon>
        <taxon>Pseudomonadati</taxon>
        <taxon>Bacteroidota</taxon>
        <taxon>Cytophagia</taxon>
        <taxon>Cytophagales</taxon>
        <taxon>Cytophagaceae</taxon>
        <taxon>Spirosoma</taxon>
    </lineage>
</organism>
<feature type="domain" description="Signal transduction histidine kinase subgroup 3 dimerisation and phosphoacceptor" evidence="15">
    <location>
        <begin position="427"/>
        <end position="492"/>
    </location>
</feature>
<proteinExistence type="predicted"/>
<dbReference type="InterPro" id="IPR036890">
    <property type="entry name" value="HATPase_C_sf"/>
</dbReference>
<gene>
    <name evidence="16" type="ORF">AWR27_03735</name>
</gene>
<evidence type="ECO:0000256" key="3">
    <source>
        <dbReference type="ARBA" id="ARBA00022553"/>
    </source>
</evidence>
<evidence type="ECO:0000256" key="10">
    <source>
        <dbReference type="SAM" id="Phobius"/>
    </source>
</evidence>
<keyword evidence="4" id="KW-0808">Transferase</keyword>
<keyword evidence="10" id="KW-0472">Membrane</keyword>
<dbReference type="Proteomes" id="UP000187941">
    <property type="component" value="Chromosome"/>
</dbReference>
<dbReference type="InterPro" id="IPR011712">
    <property type="entry name" value="Sig_transdc_His_kin_sub3_dim/P"/>
</dbReference>
<dbReference type="Pfam" id="PF07695">
    <property type="entry name" value="7TMR-DISM_7TM"/>
    <property type="match status" value="1"/>
</dbReference>
<sequence length="626" mass="70419">MTTPRLLGLLGWLCVHAAAAQTPVLTLTDSARYVNLWGQTGVDFYVDSSRYLTRQQVERRAFRPTAGRSSSFGFTNASIWVRFRLRDASPLPVARVIGSDFNLIDTLDYYLIREATGQVIHQQNGRLIPHHQQRIDSHSRIFPLHVLPNETYAVYFRVAGRNAKRIELTIEETYQHQAGYQRATWFWAGYVGFYLTMILVQVIFFAMTRNRNSLYYLLYLCGFLLVEVCRGNGMIGDRYLWPDATWFKSNSLLIGVPVSTVLGMWFYANGLRLKQYVPVLYRVLQVDAGVTLLLAGWALSKSADTNVVQHVLFTALASDLLVLVACFWVWRKGYQPARFYLLGTLCFFGSIVVTLFWNLGLLPDHFITAQSLNIGCVLEMLFFTTALADEYRLTQREKQQAQTELIDVLQNRNNELRAAQLQGQTLERQRVAADLHDNLGSTLSALHWNLQAMNTSQLTPAEQAVYTAIRQQIGQAYTDVRLLSHNLLPQELAKQGLPSALKTLVGRLNRNTTTHFNLTDIEIVPRLDPQTEFELYSICLELVNNTLKHAGATEATITFSLTDDTLHLHVTDNGVGLNEQTTNGYGMQNIAARIASIGGQWSVESEPGAGVRHQIQVPVGAPVGNG</sequence>
<dbReference type="GO" id="GO:0000155">
    <property type="term" value="F:phosphorelay sensor kinase activity"/>
    <property type="evidence" value="ECO:0007669"/>
    <property type="project" value="InterPro"/>
</dbReference>
<dbReference type="PANTHER" id="PTHR24421:SF10">
    <property type="entry name" value="NITRATE_NITRITE SENSOR PROTEIN NARQ"/>
    <property type="match status" value="1"/>
</dbReference>
<evidence type="ECO:0000313" key="17">
    <source>
        <dbReference type="Proteomes" id="UP000187941"/>
    </source>
</evidence>
<feature type="signal peptide" evidence="11">
    <location>
        <begin position="1"/>
        <end position="20"/>
    </location>
</feature>
<dbReference type="InterPro" id="IPR011623">
    <property type="entry name" value="7TMR_DISM_rcpt_extracell_dom1"/>
</dbReference>